<feature type="transmembrane region" description="Helical" evidence="8">
    <location>
        <begin position="202"/>
        <end position="223"/>
    </location>
</feature>
<evidence type="ECO:0000256" key="1">
    <source>
        <dbReference type="ARBA" id="ARBA00004651"/>
    </source>
</evidence>
<dbReference type="Pfam" id="PF03176">
    <property type="entry name" value="MMPL"/>
    <property type="match status" value="2"/>
</dbReference>
<dbReference type="InterPro" id="IPR004869">
    <property type="entry name" value="MMPL_dom"/>
</dbReference>
<keyword evidence="5 8" id="KW-1133">Transmembrane helix</keyword>
<accession>A0ABW6HCS4</accession>
<feature type="compositionally biased region" description="Low complexity" evidence="7">
    <location>
        <begin position="1"/>
        <end position="26"/>
    </location>
</feature>
<feature type="transmembrane region" description="Helical" evidence="8">
    <location>
        <begin position="579"/>
        <end position="600"/>
    </location>
</feature>
<comment type="caution">
    <text evidence="10">The sequence shown here is derived from an EMBL/GenBank/DDBJ whole genome shotgun (WGS) entry which is preliminary data.</text>
</comment>
<evidence type="ECO:0000256" key="8">
    <source>
        <dbReference type="SAM" id="Phobius"/>
    </source>
</evidence>
<evidence type="ECO:0000313" key="10">
    <source>
        <dbReference type="EMBL" id="MFE1754441.1"/>
    </source>
</evidence>
<evidence type="ECO:0000313" key="11">
    <source>
        <dbReference type="Proteomes" id="UP001599756"/>
    </source>
</evidence>
<feature type="transmembrane region" description="Helical" evidence="8">
    <location>
        <begin position="47"/>
        <end position="67"/>
    </location>
</feature>
<feature type="transmembrane region" description="Helical" evidence="8">
    <location>
        <begin position="653"/>
        <end position="679"/>
    </location>
</feature>
<evidence type="ECO:0000256" key="7">
    <source>
        <dbReference type="SAM" id="MobiDB-lite"/>
    </source>
</evidence>
<feature type="transmembrane region" description="Helical" evidence="8">
    <location>
        <begin position="620"/>
        <end position="641"/>
    </location>
</feature>
<keyword evidence="4 8" id="KW-0812">Transmembrane</keyword>
<feature type="transmembrane region" description="Helical" evidence="8">
    <location>
        <begin position="230"/>
        <end position="250"/>
    </location>
</feature>
<comment type="similarity">
    <text evidence="2">Belongs to the resistance-nodulation-cell division (RND) (TC 2.A.6) family. MmpL subfamily.</text>
</comment>
<dbReference type="InterPro" id="IPR050545">
    <property type="entry name" value="Mycobact_MmpL"/>
</dbReference>
<keyword evidence="11" id="KW-1185">Reference proteome</keyword>
<feature type="transmembrane region" description="Helical" evidence="8">
    <location>
        <begin position="685"/>
        <end position="709"/>
    </location>
</feature>
<gene>
    <name evidence="10" type="ORF">ACFW88_28515</name>
</gene>
<protein>
    <submittedName>
        <fullName evidence="10">MMPL family transporter</fullName>
    </submittedName>
</protein>
<keyword evidence="3" id="KW-1003">Cell membrane</keyword>
<feature type="transmembrane region" description="Helical" evidence="8">
    <location>
        <begin position="551"/>
        <end position="572"/>
    </location>
</feature>
<dbReference type="Gene3D" id="1.20.1640.10">
    <property type="entry name" value="Multidrug efflux transporter AcrB transmembrane domain"/>
    <property type="match status" value="2"/>
</dbReference>
<sequence>MPEPASASPSGTTTPAPATADATPPFDTAPPPGGLARLGGWCARRPVVVIAAWILALLAALAGRHVVAPTFSDQVSLPGTRSSTGADLLAAHEPAAGAASGRVVFHGDGASLASNASVTRSVSGLTHLPHVASVSAPVVSADGRTAYVTVRFDVQARTLGHGYTGQLDEATRPARDAHLQVAYGGDLDQVTRAPADDRASELVGVAAALLVLLLAFGSVLAALLPLAAALVAVGTGLGVVGVVAGVVSFATAAPTLATMLGLGVGIDYALFLTTRFRQELMDGRDPATAAARTTASGGRAVLVAAVTVIVAMLGLYASGLTFIGKLGLAACLAVAVTATAAVTLVPAALGLTGRRIDRFALRRPVAETGGERDGWHRHADRVARHPWRYLAVGTAVLALLAVPALSMRLGHVDASADPAGSTSRTAYDLVADASGPGFGPGANAPLTIVVDLGTGHSGTGDLGPALQRTLRASPDVAEVAAFRPSPDGRLLTSTVTPVHGPQDASTSALVTRLTDDTLPTALRGTTAHGYVTGATAAQTDFRDTVRQRLPVIVATVLAAAFLLLMTVFRSLVIPLKAALLNLATTAASYGVLTAVFQWGWGGGLLGLHEPVPIESYVPMMMFAIVFGLSMDYEIFLLSRIADVRRAGGDNTRAVGAGLAGTGRVISSAALIMTAVFLSFSASPTVVVKMLALGLAVSVVLDATLVRLVLVPSSMFLLGRANWWLPGWLDRRLPHLEA</sequence>
<name>A0ABW6HCS4_9ACTN</name>
<feature type="transmembrane region" description="Helical" evidence="8">
    <location>
        <begin position="387"/>
        <end position="405"/>
    </location>
</feature>
<evidence type="ECO:0000256" key="3">
    <source>
        <dbReference type="ARBA" id="ARBA00022475"/>
    </source>
</evidence>
<evidence type="ECO:0000256" key="6">
    <source>
        <dbReference type="ARBA" id="ARBA00023136"/>
    </source>
</evidence>
<evidence type="ECO:0000256" key="2">
    <source>
        <dbReference type="ARBA" id="ARBA00010157"/>
    </source>
</evidence>
<comment type="subcellular location">
    <subcellularLocation>
        <location evidence="1">Cell membrane</location>
        <topology evidence="1">Multi-pass membrane protein</topology>
    </subcellularLocation>
</comment>
<feature type="region of interest" description="Disordered" evidence="7">
    <location>
        <begin position="1"/>
        <end position="31"/>
    </location>
</feature>
<evidence type="ECO:0000259" key="9">
    <source>
        <dbReference type="Pfam" id="PF03176"/>
    </source>
</evidence>
<keyword evidence="6 8" id="KW-0472">Membrane</keyword>
<feature type="transmembrane region" description="Helical" evidence="8">
    <location>
        <begin position="300"/>
        <end position="320"/>
    </location>
</feature>
<reference evidence="10 11" key="1">
    <citation type="submission" date="2024-09" db="EMBL/GenBank/DDBJ databases">
        <title>The Natural Products Discovery Center: Release of the First 8490 Sequenced Strains for Exploring Actinobacteria Biosynthetic Diversity.</title>
        <authorList>
            <person name="Kalkreuter E."/>
            <person name="Kautsar S.A."/>
            <person name="Yang D."/>
            <person name="Bader C.D."/>
            <person name="Teijaro C.N."/>
            <person name="Fluegel L."/>
            <person name="Davis C.M."/>
            <person name="Simpson J.R."/>
            <person name="Lauterbach L."/>
            <person name="Steele A.D."/>
            <person name="Gui C."/>
            <person name="Meng S."/>
            <person name="Li G."/>
            <person name="Viehrig K."/>
            <person name="Ye F."/>
            <person name="Su P."/>
            <person name="Kiefer A.F."/>
            <person name="Nichols A."/>
            <person name="Cepeda A.J."/>
            <person name="Yan W."/>
            <person name="Fan B."/>
            <person name="Jiang Y."/>
            <person name="Adhikari A."/>
            <person name="Zheng C.-J."/>
            <person name="Schuster L."/>
            <person name="Cowan T.M."/>
            <person name="Smanski M.J."/>
            <person name="Chevrette M.G."/>
            <person name="De Carvalho L.P.S."/>
            <person name="Shen B."/>
        </authorList>
    </citation>
    <scope>NUCLEOTIDE SEQUENCE [LARGE SCALE GENOMIC DNA]</scope>
    <source>
        <strain evidence="10 11">NPDC059500</strain>
    </source>
</reference>
<organism evidence="10 11">
    <name type="scientific">Streptomyces anandii</name>
    <dbReference type="NCBI Taxonomy" id="285454"/>
    <lineage>
        <taxon>Bacteria</taxon>
        <taxon>Bacillati</taxon>
        <taxon>Actinomycetota</taxon>
        <taxon>Actinomycetes</taxon>
        <taxon>Kitasatosporales</taxon>
        <taxon>Streptomycetaceae</taxon>
        <taxon>Streptomyces</taxon>
    </lineage>
</organism>
<dbReference type="PANTHER" id="PTHR33406:SF11">
    <property type="entry name" value="MEMBRANE PROTEIN SCO6666-RELATED"/>
    <property type="match status" value="1"/>
</dbReference>
<dbReference type="PANTHER" id="PTHR33406">
    <property type="entry name" value="MEMBRANE PROTEIN MJ1562-RELATED"/>
    <property type="match status" value="1"/>
</dbReference>
<dbReference type="EMBL" id="JBHYTS010000059">
    <property type="protein sequence ID" value="MFE1754441.1"/>
    <property type="molecule type" value="Genomic_DNA"/>
</dbReference>
<feature type="domain" description="Membrane transport protein MMPL" evidence="9">
    <location>
        <begin position="477"/>
        <end position="723"/>
    </location>
</feature>
<dbReference type="SUPFAM" id="SSF82866">
    <property type="entry name" value="Multidrug efflux transporter AcrB transmembrane domain"/>
    <property type="match status" value="2"/>
</dbReference>
<evidence type="ECO:0000256" key="5">
    <source>
        <dbReference type="ARBA" id="ARBA00022989"/>
    </source>
</evidence>
<proteinExistence type="inferred from homology"/>
<dbReference type="Proteomes" id="UP001599756">
    <property type="component" value="Unassembled WGS sequence"/>
</dbReference>
<feature type="transmembrane region" description="Helical" evidence="8">
    <location>
        <begin position="326"/>
        <end position="353"/>
    </location>
</feature>
<feature type="domain" description="Membrane transport protein MMPL" evidence="9">
    <location>
        <begin position="81"/>
        <end position="386"/>
    </location>
</feature>
<evidence type="ECO:0000256" key="4">
    <source>
        <dbReference type="ARBA" id="ARBA00022692"/>
    </source>
</evidence>
<dbReference type="RefSeq" id="WP_381809349.1">
    <property type="nucleotide sequence ID" value="NZ_JBHYTS010000059.1"/>
</dbReference>